<dbReference type="PROSITE" id="PS00093">
    <property type="entry name" value="N4_MTASE"/>
    <property type="match status" value="1"/>
</dbReference>
<evidence type="ECO:0000313" key="10">
    <source>
        <dbReference type="EMBL" id="MBX8632322.1"/>
    </source>
</evidence>
<dbReference type="PRINTS" id="PR00508">
    <property type="entry name" value="S21N4MTFRASE"/>
</dbReference>
<comment type="similarity">
    <text evidence="1">Belongs to the N(4)/N(6)-methyltransferase family. N(4) subfamily.</text>
</comment>
<dbReference type="GO" id="GO:0008170">
    <property type="term" value="F:N-methyltransferase activity"/>
    <property type="evidence" value="ECO:0007669"/>
    <property type="project" value="InterPro"/>
</dbReference>
<organism evidence="10 11">
    <name type="scientific">Candidatus Sysuiplasma superficiale</name>
    <dbReference type="NCBI Taxonomy" id="2823368"/>
    <lineage>
        <taxon>Archaea</taxon>
        <taxon>Methanobacteriati</taxon>
        <taxon>Thermoplasmatota</taxon>
        <taxon>Thermoplasmata</taxon>
        <taxon>Candidatus Sysuiplasmatales</taxon>
        <taxon>Candidatus Sysuiplasmataceae</taxon>
        <taxon>Candidatus Sysuiplasma</taxon>
    </lineage>
</organism>
<dbReference type="InterPro" id="IPR001091">
    <property type="entry name" value="RM_Methyltransferase"/>
</dbReference>
<keyword evidence="3" id="KW-0808">Transferase</keyword>
<protein>
    <recommendedName>
        <fullName evidence="8">Type II methyltransferase</fullName>
        <ecNumber evidence="8">2.1.1.113</ecNumber>
    </recommendedName>
    <alternativeName>
        <fullName evidence="8">N-4 cytosine-specific methyltransferase</fullName>
    </alternativeName>
</protein>
<evidence type="ECO:0000259" key="9">
    <source>
        <dbReference type="Pfam" id="PF01555"/>
    </source>
</evidence>
<comment type="caution">
    <text evidence="10">The sequence shown here is derived from an EMBL/GenBank/DDBJ whole genome shotgun (WGS) entry which is preliminary data.</text>
</comment>
<evidence type="ECO:0000256" key="1">
    <source>
        <dbReference type="ARBA" id="ARBA00010203"/>
    </source>
</evidence>
<comment type="catalytic activity">
    <reaction evidence="7 8">
        <text>a 2'-deoxycytidine in DNA + S-adenosyl-L-methionine = an N(4)-methyl-2'-deoxycytidine in DNA + S-adenosyl-L-homocysteine + H(+)</text>
        <dbReference type="Rhea" id="RHEA:16857"/>
        <dbReference type="Rhea" id="RHEA-COMP:11369"/>
        <dbReference type="Rhea" id="RHEA-COMP:13674"/>
        <dbReference type="ChEBI" id="CHEBI:15378"/>
        <dbReference type="ChEBI" id="CHEBI:57856"/>
        <dbReference type="ChEBI" id="CHEBI:59789"/>
        <dbReference type="ChEBI" id="CHEBI:85452"/>
        <dbReference type="ChEBI" id="CHEBI:137933"/>
        <dbReference type="EC" id="2.1.1.113"/>
    </reaction>
</comment>
<feature type="domain" description="DNA methylase N-4/N-6" evidence="9">
    <location>
        <begin position="51"/>
        <end position="296"/>
    </location>
</feature>
<dbReference type="GO" id="GO:0003677">
    <property type="term" value="F:DNA binding"/>
    <property type="evidence" value="ECO:0007669"/>
    <property type="project" value="UniProtKB-KW"/>
</dbReference>
<dbReference type="EC" id="2.1.1.113" evidence="8"/>
<gene>
    <name evidence="10" type="ORF">J9259_07400</name>
</gene>
<name>A0A8J8CG69_9ARCH</name>
<dbReference type="AlphaFoldDB" id="A0A8J8CG69"/>
<dbReference type="InterPro" id="IPR017985">
    <property type="entry name" value="MeTrfase_CN4_CS"/>
</dbReference>
<evidence type="ECO:0000256" key="4">
    <source>
        <dbReference type="ARBA" id="ARBA00022691"/>
    </source>
</evidence>
<evidence type="ECO:0000256" key="8">
    <source>
        <dbReference type="RuleBase" id="RU362026"/>
    </source>
</evidence>
<dbReference type="EMBL" id="JAGVSJ010000021">
    <property type="protein sequence ID" value="MBX8632322.1"/>
    <property type="molecule type" value="Genomic_DNA"/>
</dbReference>
<keyword evidence="6" id="KW-0238">DNA-binding</keyword>
<dbReference type="SUPFAM" id="SSF53335">
    <property type="entry name" value="S-adenosyl-L-methionine-dependent methyltransferases"/>
    <property type="match status" value="1"/>
</dbReference>
<evidence type="ECO:0000313" key="11">
    <source>
        <dbReference type="Proteomes" id="UP000716004"/>
    </source>
</evidence>
<evidence type="ECO:0000256" key="7">
    <source>
        <dbReference type="ARBA" id="ARBA00049120"/>
    </source>
</evidence>
<proteinExistence type="inferred from homology"/>
<accession>A0A8J8CG69</accession>
<evidence type="ECO:0000256" key="6">
    <source>
        <dbReference type="ARBA" id="ARBA00023125"/>
    </source>
</evidence>
<dbReference type="GO" id="GO:0032259">
    <property type="term" value="P:methylation"/>
    <property type="evidence" value="ECO:0007669"/>
    <property type="project" value="UniProtKB-KW"/>
</dbReference>
<dbReference type="Gene3D" id="3.40.50.150">
    <property type="entry name" value="Vaccinia Virus protein VP39"/>
    <property type="match status" value="1"/>
</dbReference>
<dbReference type="GO" id="GO:0015667">
    <property type="term" value="F:site-specific DNA-methyltransferase (cytosine-N4-specific) activity"/>
    <property type="evidence" value="ECO:0007669"/>
    <property type="project" value="UniProtKB-EC"/>
</dbReference>
<keyword evidence="4 8" id="KW-0949">S-adenosyl-L-methionine</keyword>
<sequence>MDCGNNDILQRLVLLHFSGKGRGYAMPLTTVHRLMESDALVAVDGLEECSVHITVTSPPYPMIRMWDSIFSEQDDRVARAFEAQDGEKAFEAIHSRFDQLWSLLHSKTSDGGILCINIGDATRSIGGRFRSFSNHARIISGCVRAGFDMLPEIVWRKQSNRPNKFLGSGMLPPTAYPSQEHEFILIFRKGGPRRFENTDARARRRRSAFFWEERNRWFSDLWDDIHGVRQNSGSLRERNRTAAYPAELPYRLINMFSIIGDTVLDPFSGTGSTSVAAAASCRNSISVESSESLVSMSSARMLDCIDECVSLVSGRIASHIKFISSRDRRGKHRSQRYGFGVVSSQERDIAIPVPLSVSADGEGRFTVLYEE</sequence>
<evidence type="ECO:0000256" key="2">
    <source>
        <dbReference type="ARBA" id="ARBA00022603"/>
    </source>
</evidence>
<dbReference type="Proteomes" id="UP000716004">
    <property type="component" value="Unassembled WGS sequence"/>
</dbReference>
<dbReference type="InterPro" id="IPR029063">
    <property type="entry name" value="SAM-dependent_MTases_sf"/>
</dbReference>
<dbReference type="Pfam" id="PF01555">
    <property type="entry name" value="N6_N4_Mtase"/>
    <property type="match status" value="1"/>
</dbReference>
<keyword evidence="5 8" id="KW-0680">Restriction system</keyword>
<evidence type="ECO:0000256" key="3">
    <source>
        <dbReference type="ARBA" id="ARBA00022679"/>
    </source>
</evidence>
<dbReference type="GO" id="GO:0009307">
    <property type="term" value="P:DNA restriction-modification system"/>
    <property type="evidence" value="ECO:0007669"/>
    <property type="project" value="UniProtKB-KW"/>
</dbReference>
<keyword evidence="2 8" id="KW-0489">Methyltransferase</keyword>
<dbReference type="InterPro" id="IPR002941">
    <property type="entry name" value="DNA_methylase_N4/N6"/>
</dbReference>
<reference evidence="10" key="1">
    <citation type="submission" date="2021-04" db="EMBL/GenBank/DDBJ databases">
        <title>Genomic insights into ecological role and evolution of a novel Thermoplasmata order Candidatus Sysuiplasmatales.</title>
        <authorList>
            <person name="Yuan Y."/>
        </authorList>
    </citation>
    <scope>NUCLEOTIDE SEQUENCE</scope>
    <source>
        <strain evidence="10">YP2-bin.285</strain>
    </source>
</reference>
<evidence type="ECO:0000256" key="5">
    <source>
        <dbReference type="ARBA" id="ARBA00022747"/>
    </source>
</evidence>